<keyword evidence="2" id="KW-1185">Reference proteome</keyword>
<proteinExistence type="predicted"/>
<reference evidence="1" key="2">
    <citation type="submission" date="2019-11" db="EMBL/GenBank/DDBJ databases">
        <title>Improved Assembly of Tolypothrix boutellei genome.</title>
        <authorList>
            <person name="Sarangi A.N."/>
            <person name="Mukherjee M."/>
            <person name="Ghosh S."/>
            <person name="Singh D."/>
            <person name="Das A."/>
            <person name="Kant S."/>
            <person name="Prusty A."/>
            <person name="Tripathy S."/>
        </authorList>
    </citation>
    <scope>NUCLEOTIDE SEQUENCE</scope>
    <source>
        <strain evidence="1">VB521301</strain>
    </source>
</reference>
<accession>A0A8S9SZ65</accession>
<name>A0A8S9SZ65_9CYAN</name>
<comment type="caution">
    <text evidence="1">The sequence shown here is derived from an EMBL/GenBank/DDBJ whole genome shotgun (WGS) entry which is preliminary data.</text>
</comment>
<protein>
    <submittedName>
        <fullName evidence="1">Uncharacterized protein</fullName>
    </submittedName>
</protein>
<dbReference type="Proteomes" id="UP000029738">
    <property type="component" value="Unassembled WGS sequence"/>
</dbReference>
<sequence>MSQNDDKILQNFTEISLDISHIETKYYICKLPKTQILVGLIVFIGTYLAGSSGSDDALFIKWRINEFCDIELPEKISGLVVDFRNLDYQWGDDLDVQPQRLRRLGKPVRVVVTAERYEVFKGVLDEQELRTNIETAFAEVKEALISPQSQK</sequence>
<gene>
    <name evidence="1" type="ORF">DA73_0400006475</name>
</gene>
<dbReference type="EMBL" id="JHEG04000001">
    <property type="protein sequence ID" value="KAF3885148.1"/>
    <property type="molecule type" value="Genomic_DNA"/>
</dbReference>
<reference evidence="1" key="1">
    <citation type="journal article" date="2015" name="Genome Announc.">
        <title>Draft Genome Sequence of Tolypothrix boutellei Strain VB521301.</title>
        <authorList>
            <person name="Chandrababunaidu M.M."/>
            <person name="Singh D."/>
            <person name="Sen D."/>
            <person name="Bhan S."/>
            <person name="Das S."/>
            <person name="Gupta A."/>
            <person name="Adhikary S.P."/>
            <person name="Tripathy S."/>
        </authorList>
    </citation>
    <scope>NUCLEOTIDE SEQUENCE</scope>
    <source>
        <strain evidence="1">VB521301</strain>
    </source>
</reference>
<evidence type="ECO:0000313" key="1">
    <source>
        <dbReference type="EMBL" id="KAF3885148.1"/>
    </source>
</evidence>
<evidence type="ECO:0000313" key="2">
    <source>
        <dbReference type="Proteomes" id="UP000029738"/>
    </source>
</evidence>
<dbReference type="AlphaFoldDB" id="A0A8S9SZ65"/>
<organism evidence="1 2">
    <name type="scientific">Tolypothrix bouteillei VB521301</name>
    <dbReference type="NCBI Taxonomy" id="1479485"/>
    <lineage>
        <taxon>Bacteria</taxon>
        <taxon>Bacillati</taxon>
        <taxon>Cyanobacteriota</taxon>
        <taxon>Cyanophyceae</taxon>
        <taxon>Nostocales</taxon>
        <taxon>Tolypothrichaceae</taxon>
        <taxon>Tolypothrix</taxon>
    </lineage>
</organism>
<dbReference type="RefSeq" id="WP_038074510.1">
    <property type="nucleotide sequence ID" value="NZ_JHEG04000001.1"/>
</dbReference>